<feature type="transmembrane region" description="Helical" evidence="5">
    <location>
        <begin position="355"/>
        <end position="376"/>
    </location>
</feature>
<keyword evidence="8" id="KW-1185">Reference proteome</keyword>
<dbReference type="InterPro" id="IPR011009">
    <property type="entry name" value="Kinase-like_dom_sf"/>
</dbReference>
<reference evidence="7 8" key="1">
    <citation type="submission" date="2016-11" db="EMBL/GenBank/DDBJ databases">
        <title>Draft Genome Sequences of Nine Cyanobacterial Strains from Diverse Habitats.</title>
        <authorList>
            <person name="Zhu T."/>
            <person name="Hou S."/>
            <person name="Lu X."/>
            <person name="Hess W.R."/>
        </authorList>
    </citation>
    <scope>NUCLEOTIDE SEQUENCE [LARGE SCALE GENOMIC DNA]</scope>
    <source>
        <strain evidence="7 8">NIES-593</strain>
    </source>
</reference>
<evidence type="ECO:0000256" key="3">
    <source>
        <dbReference type="ARBA" id="ARBA00022777"/>
    </source>
</evidence>
<name>A0A1U7H9I1_9CYAN</name>
<dbReference type="Gene3D" id="1.10.510.10">
    <property type="entry name" value="Transferase(Phosphotransferase) domain 1"/>
    <property type="match status" value="1"/>
</dbReference>
<keyword evidence="4" id="KW-0067">ATP-binding</keyword>
<dbReference type="PANTHER" id="PTHR43289">
    <property type="entry name" value="MITOGEN-ACTIVATED PROTEIN KINASE KINASE KINASE 20-RELATED"/>
    <property type="match status" value="1"/>
</dbReference>
<keyword evidence="5" id="KW-0472">Membrane</keyword>
<dbReference type="SMART" id="SM00220">
    <property type="entry name" value="S_TKc"/>
    <property type="match status" value="1"/>
</dbReference>
<dbReference type="InterPro" id="IPR016123">
    <property type="entry name" value="Mog1/PsbP_a/b/a-sand"/>
</dbReference>
<dbReference type="CDD" id="cd14014">
    <property type="entry name" value="STKc_PknB_like"/>
    <property type="match status" value="1"/>
</dbReference>
<evidence type="ECO:0000256" key="1">
    <source>
        <dbReference type="ARBA" id="ARBA00022679"/>
    </source>
</evidence>
<dbReference type="GO" id="GO:0005524">
    <property type="term" value="F:ATP binding"/>
    <property type="evidence" value="ECO:0007669"/>
    <property type="project" value="UniProtKB-KW"/>
</dbReference>
<dbReference type="PANTHER" id="PTHR43289:SF34">
    <property type="entry name" value="SERINE_THREONINE-PROTEIN KINASE YBDM-RELATED"/>
    <property type="match status" value="1"/>
</dbReference>
<keyword evidence="2" id="KW-0547">Nucleotide-binding</keyword>
<dbReference type="InterPro" id="IPR008271">
    <property type="entry name" value="Ser/Thr_kinase_AS"/>
</dbReference>
<gene>
    <name evidence="7" type="ORF">NIES593_19300</name>
</gene>
<evidence type="ECO:0000313" key="7">
    <source>
        <dbReference type="EMBL" id="OKH20257.1"/>
    </source>
</evidence>
<keyword evidence="5" id="KW-1133">Transmembrane helix</keyword>
<dbReference type="SUPFAM" id="SSF55724">
    <property type="entry name" value="Mog1p/PsbP-like"/>
    <property type="match status" value="1"/>
</dbReference>
<keyword evidence="1" id="KW-0808">Transferase</keyword>
<dbReference type="InterPro" id="IPR000719">
    <property type="entry name" value="Prot_kinase_dom"/>
</dbReference>
<dbReference type="STRING" id="1921803.NIES593_19300"/>
<protein>
    <recommendedName>
        <fullName evidence="6">Protein kinase domain-containing protein</fullName>
    </recommendedName>
</protein>
<dbReference type="OrthoDB" id="494465at2"/>
<sequence length="553" mass="63412">MANNNLNESNDYRSTETARNRRLNAYHLDRTINYWPPGKQLEDGKYTIVQKLSSGGFGITYLAQDNRSCDRVVVKTLSIEYIPPDRFERFRKDFLNEAVRLAKCCHHPHIVCIIELIEEEGWPCIVMDYIPGQDLETIVRQKILSPEEALRYIRQIGAALITVHQQGLLHRDIKPKNIIIRADRDEAVLIDFGIAREYNPNVERSLTAFMSGGYTPVEQIYPNERENKAGFYTDVYGLSATLYYLVTGTNPEDAQSRVINLANHRSDILVNPRTINPEISAELDRAICKGMEIYPANRPQTIQEWLDLLPNSSHELEREQTLKLAANHRQNSHPNQSVLRPLKKGKLGRKSKRHLVWIIAGALSAIALSIGAIGVLQRILERPTQIDSNSHSSVEFDNREVAEYSHYGIKFKYPKDWTIKQYEPNEFTQIVAELISPSDRASTESIQPKVLVELRELTNSYSIDEVMQGATEEIQKYLPNSNIIEKQKIQLRSHPAYLLVYTGLDKKNALQRMQIGVLNSDRLYILTYEAKVEQYKTHESTVQSIVNSFDFSQ</sequence>
<evidence type="ECO:0000259" key="6">
    <source>
        <dbReference type="PROSITE" id="PS50011"/>
    </source>
</evidence>
<evidence type="ECO:0000256" key="2">
    <source>
        <dbReference type="ARBA" id="ARBA00022741"/>
    </source>
</evidence>
<keyword evidence="3" id="KW-0418">Kinase</keyword>
<dbReference type="Pfam" id="PF00069">
    <property type="entry name" value="Pkinase"/>
    <property type="match status" value="1"/>
</dbReference>
<dbReference type="PROSITE" id="PS00108">
    <property type="entry name" value="PROTEIN_KINASE_ST"/>
    <property type="match status" value="1"/>
</dbReference>
<dbReference type="PROSITE" id="PS50011">
    <property type="entry name" value="PROTEIN_KINASE_DOM"/>
    <property type="match status" value="1"/>
</dbReference>
<feature type="domain" description="Protein kinase" evidence="6">
    <location>
        <begin position="46"/>
        <end position="317"/>
    </location>
</feature>
<evidence type="ECO:0000256" key="5">
    <source>
        <dbReference type="SAM" id="Phobius"/>
    </source>
</evidence>
<dbReference type="Proteomes" id="UP000186868">
    <property type="component" value="Unassembled WGS sequence"/>
</dbReference>
<organism evidence="7 8">
    <name type="scientific">Hydrococcus rivularis NIES-593</name>
    <dbReference type="NCBI Taxonomy" id="1921803"/>
    <lineage>
        <taxon>Bacteria</taxon>
        <taxon>Bacillati</taxon>
        <taxon>Cyanobacteriota</taxon>
        <taxon>Cyanophyceae</taxon>
        <taxon>Pleurocapsales</taxon>
        <taxon>Hydrococcaceae</taxon>
        <taxon>Hydrococcus</taxon>
    </lineage>
</organism>
<comment type="caution">
    <text evidence="7">The sequence shown here is derived from an EMBL/GenBank/DDBJ whole genome shotgun (WGS) entry which is preliminary data.</text>
</comment>
<dbReference type="Gene3D" id="3.40.1000.10">
    <property type="entry name" value="Mog1/PsbP, alpha/beta/alpha sandwich"/>
    <property type="match status" value="1"/>
</dbReference>
<dbReference type="GO" id="GO:0004674">
    <property type="term" value="F:protein serine/threonine kinase activity"/>
    <property type="evidence" value="ECO:0007669"/>
    <property type="project" value="TreeGrafter"/>
</dbReference>
<evidence type="ECO:0000313" key="8">
    <source>
        <dbReference type="Proteomes" id="UP000186868"/>
    </source>
</evidence>
<dbReference type="SUPFAM" id="SSF56112">
    <property type="entry name" value="Protein kinase-like (PK-like)"/>
    <property type="match status" value="1"/>
</dbReference>
<evidence type="ECO:0000256" key="4">
    <source>
        <dbReference type="ARBA" id="ARBA00022840"/>
    </source>
</evidence>
<dbReference type="RefSeq" id="WP_073601140.1">
    <property type="nucleotide sequence ID" value="NZ_MRCB01000032.1"/>
</dbReference>
<keyword evidence="5" id="KW-0812">Transmembrane</keyword>
<dbReference type="Pfam" id="PF18933">
    <property type="entry name" value="PsbP_2"/>
    <property type="match status" value="1"/>
</dbReference>
<dbReference type="AlphaFoldDB" id="A0A1U7H9I1"/>
<proteinExistence type="predicted"/>
<accession>A0A1U7H9I1</accession>
<dbReference type="EMBL" id="MRCB01000032">
    <property type="protein sequence ID" value="OKH20257.1"/>
    <property type="molecule type" value="Genomic_DNA"/>
</dbReference>